<accession>A0A0P0X3W1</accession>
<protein>
    <submittedName>
        <fullName evidence="2">Os07g0210425 protein</fullName>
    </submittedName>
</protein>
<evidence type="ECO:0000313" key="3">
    <source>
        <dbReference type="Proteomes" id="UP000059680"/>
    </source>
</evidence>
<dbReference type="PaxDb" id="39947-A0A0P0X3W1"/>
<gene>
    <name evidence="2" type="ordered locus">Os07g0210425</name>
    <name evidence="2" type="ORF">OSNPB_070210425</name>
</gene>
<dbReference type="InParanoid" id="A0A0P0X3W1"/>
<reference evidence="2 3" key="2">
    <citation type="journal article" date="2013" name="Plant Cell Physiol.">
        <title>Rice Annotation Project Database (RAP-DB): an integrative and interactive database for rice genomics.</title>
        <authorList>
            <person name="Sakai H."/>
            <person name="Lee S.S."/>
            <person name="Tanaka T."/>
            <person name="Numa H."/>
            <person name="Kim J."/>
            <person name="Kawahara Y."/>
            <person name="Wakimoto H."/>
            <person name="Yang C.C."/>
            <person name="Iwamoto M."/>
            <person name="Abe T."/>
            <person name="Yamada Y."/>
            <person name="Muto A."/>
            <person name="Inokuchi H."/>
            <person name="Ikemura T."/>
            <person name="Matsumoto T."/>
            <person name="Sasaki T."/>
            <person name="Itoh T."/>
        </authorList>
    </citation>
    <scope>NUCLEOTIDE SEQUENCE [LARGE SCALE GENOMIC DNA]</scope>
    <source>
        <strain evidence="3">cv. Nipponbare</strain>
    </source>
</reference>
<dbReference type="Proteomes" id="UP000059680">
    <property type="component" value="Chromosome 7"/>
</dbReference>
<sequence>MHAASESWQLLAPHPGEDTRTKSTAVKRDQLPLGQPGEGRQKALGYPHIEGLRRVRGRERRRSTRPSLQPDEDNQELPATKLREHSEGKEQDLLDNVSRKAMVS</sequence>
<evidence type="ECO:0000313" key="2">
    <source>
        <dbReference type="EMBL" id="BAT00592.1"/>
    </source>
</evidence>
<organism evidence="2 3">
    <name type="scientific">Oryza sativa subsp. japonica</name>
    <name type="common">Rice</name>
    <dbReference type="NCBI Taxonomy" id="39947"/>
    <lineage>
        <taxon>Eukaryota</taxon>
        <taxon>Viridiplantae</taxon>
        <taxon>Streptophyta</taxon>
        <taxon>Embryophyta</taxon>
        <taxon>Tracheophyta</taxon>
        <taxon>Spermatophyta</taxon>
        <taxon>Magnoliopsida</taxon>
        <taxon>Liliopsida</taxon>
        <taxon>Poales</taxon>
        <taxon>Poaceae</taxon>
        <taxon>BOP clade</taxon>
        <taxon>Oryzoideae</taxon>
        <taxon>Oryzeae</taxon>
        <taxon>Oryzinae</taxon>
        <taxon>Oryza</taxon>
        <taxon>Oryza sativa</taxon>
    </lineage>
</organism>
<reference evidence="2 3" key="3">
    <citation type="journal article" date="2013" name="Rice">
        <title>Improvement of the Oryza sativa Nipponbare reference genome using next generation sequence and optical map data.</title>
        <authorList>
            <person name="Kawahara Y."/>
            <person name="de la Bastide M."/>
            <person name="Hamilton J.P."/>
            <person name="Kanamori H."/>
            <person name="McCombie W.R."/>
            <person name="Ouyang S."/>
            <person name="Schwartz D.C."/>
            <person name="Tanaka T."/>
            <person name="Wu J."/>
            <person name="Zhou S."/>
            <person name="Childs K.L."/>
            <person name="Davidson R.M."/>
            <person name="Lin H."/>
            <person name="Quesada-Ocampo L."/>
            <person name="Vaillancourt B."/>
            <person name="Sakai H."/>
            <person name="Lee S.S."/>
            <person name="Kim J."/>
            <person name="Numa H."/>
            <person name="Itoh T."/>
            <person name="Buell C.R."/>
            <person name="Matsumoto T."/>
        </authorList>
    </citation>
    <scope>NUCLEOTIDE SEQUENCE [LARGE SCALE GENOMIC DNA]</scope>
    <source>
        <strain evidence="3">cv. Nipponbare</strain>
    </source>
</reference>
<feature type="compositionally biased region" description="Basic and acidic residues" evidence="1">
    <location>
        <begin position="15"/>
        <end position="30"/>
    </location>
</feature>
<dbReference type="AlphaFoldDB" id="A0A0P0X3W1"/>
<keyword evidence="3" id="KW-1185">Reference proteome</keyword>
<proteinExistence type="predicted"/>
<feature type="compositionally biased region" description="Basic residues" evidence="1">
    <location>
        <begin position="54"/>
        <end position="64"/>
    </location>
</feature>
<evidence type="ECO:0000256" key="1">
    <source>
        <dbReference type="SAM" id="MobiDB-lite"/>
    </source>
</evidence>
<dbReference type="EMBL" id="AP014963">
    <property type="protein sequence ID" value="BAT00592.1"/>
    <property type="molecule type" value="Genomic_DNA"/>
</dbReference>
<feature type="region of interest" description="Disordered" evidence="1">
    <location>
        <begin position="1"/>
        <end position="104"/>
    </location>
</feature>
<feature type="compositionally biased region" description="Basic and acidic residues" evidence="1">
    <location>
        <begin position="81"/>
        <end position="92"/>
    </location>
</feature>
<name>A0A0P0X3W1_ORYSJ</name>
<reference evidence="3" key="1">
    <citation type="journal article" date="2005" name="Nature">
        <title>The map-based sequence of the rice genome.</title>
        <authorList>
            <consortium name="International rice genome sequencing project (IRGSP)"/>
            <person name="Matsumoto T."/>
            <person name="Wu J."/>
            <person name="Kanamori H."/>
            <person name="Katayose Y."/>
            <person name="Fujisawa M."/>
            <person name="Namiki N."/>
            <person name="Mizuno H."/>
            <person name="Yamamoto K."/>
            <person name="Antonio B.A."/>
            <person name="Baba T."/>
            <person name="Sakata K."/>
            <person name="Nagamura Y."/>
            <person name="Aoki H."/>
            <person name="Arikawa K."/>
            <person name="Arita K."/>
            <person name="Bito T."/>
            <person name="Chiden Y."/>
            <person name="Fujitsuka N."/>
            <person name="Fukunaka R."/>
            <person name="Hamada M."/>
            <person name="Harada C."/>
            <person name="Hayashi A."/>
            <person name="Hijishita S."/>
            <person name="Honda M."/>
            <person name="Hosokawa S."/>
            <person name="Ichikawa Y."/>
            <person name="Idonuma A."/>
            <person name="Iijima M."/>
            <person name="Ikeda M."/>
            <person name="Ikeno M."/>
            <person name="Ito K."/>
            <person name="Ito S."/>
            <person name="Ito T."/>
            <person name="Ito Y."/>
            <person name="Ito Y."/>
            <person name="Iwabuchi A."/>
            <person name="Kamiya K."/>
            <person name="Karasawa W."/>
            <person name="Kurita K."/>
            <person name="Katagiri S."/>
            <person name="Kikuta A."/>
            <person name="Kobayashi H."/>
            <person name="Kobayashi N."/>
            <person name="Machita K."/>
            <person name="Maehara T."/>
            <person name="Masukawa M."/>
            <person name="Mizubayashi T."/>
            <person name="Mukai Y."/>
            <person name="Nagasaki H."/>
            <person name="Nagata Y."/>
            <person name="Naito S."/>
            <person name="Nakashima M."/>
            <person name="Nakama Y."/>
            <person name="Nakamichi Y."/>
            <person name="Nakamura M."/>
            <person name="Meguro A."/>
            <person name="Negishi M."/>
            <person name="Ohta I."/>
            <person name="Ohta T."/>
            <person name="Okamoto M."/>
            <person name="Ono N."/>
            <person name="Saji S."/>
            <person name="Sakaguchi M."/>
            <person name="Sakai K."/>
            <person name="Shibata M."/>
            <person name="Shimokawa T."/>
            <person name="Song J."/>
            <person name="Takazaki Y."/>
            <person name="Terasawa K."/>
            <person name="Tsugane M."/>
            <person name="Tsuji K."/>
            <person name="Ueda S."/>
            <person name="Waki K."/>
            <person name="Yamagata H."/>
            <person name="Yamamoto M."/>
            <person name="Yamamoto S."/>
            <person name="Yamane H."/>
            <person name="Yoshiki S."/>
            <person name="Yoshihara R."/>
            <person name="Yukawa K."/>
            <person name="Zhong H."/>
            <person name="Yano M."/>
            <person name="Yuan Q."/>
            <person name="Ouyang S."/>
            <person name="Liu J."/>
            <person name="Jones K.M."/>
            <person name="Gansberger K."/>
            <person name="Moffat K."/>
            <person name="Hill J."/>
            <person name="Bera J."/>
            <person name="Fadrosh D."/>
            <person name="Jin S."/>
            <person name="Johri S."/>
            <person name="Kim M."/>
            <person name="Overton L."/>
            <person name="Reardon M."/>
            <person name="Tsitrin T."/>
            <person name="Vuong H."/>
            <person name="Weaver B."/>
            <person name="Ciecko A."/>
            <person name="Tallon L."/>
            <person name="Jackson J."/>
            <person name="Pai G."/>
            <person name="Aken S.V."/>
            <person name="Utterback T."/>
            <person name="Reidmuller S."/>
            <person name="Feldblyum T."/>
            <person name="Hsiao J."/>
            <person name="Zismann V."/>
            <person name="Iobst S."/>
            <person name="de Vazeille A.R."/>
            <person name="Buell C.R."/>
            <person name="Ying K."/>
            <person name="Li Y."/>
            <person name="Lu T."/>
            <person name="Huang Y."/>
            <person name="Zhao Q."/>
            <person name="Feng Q."/>
            <person name="Zhang L."/>
            <person name="Zhu J."/>
            <person name="Weng Q."/>
            <person name="Mu J."/>
            <person name="Lu Y."/>
            <person name="Fan D."/>
            <person name="Liu Y."/>
            <person name="Guan J."/>
            <person name="Zhang Y."/>
            <person name="Yu S."/>
            <person name="Liu X."/>
            <person name="Zhang Y."/>
            <person name="Hong G."/>
            <person name="Han B."/>
            <person name="Choisne N."/>
            <person name="Demange N."/>
            <person name="Orjeda G."/>
            <person name="Samain S."/>
            <person name="Cattolico L."/>
            <person name="Pelletier E."/>
            <person name="Couloux A."/>
            <person name="Segurens B."/>
            <person name="Wincker P."/>
            <person name="D'Hont A."/>
            <person name="Scarpelli C."/>
            <person name="Weissenbach J."/>
            <person name="Salanoubat M."/>
            <person name="Quetier F."/>
            <person name="Yu Y."/>
            <person name="Kim H.R."/>
            <person name="Rambo T."/>
            <person name="Currie J."/>
            <person name="Collura K."/>
            <person name="Luo M."/>
            <person name="Yang T."/>
            <person name="Ammiraju J.S.S."/>
            <person name="Engler F."/>
            <person name="Soderlund C."/>
            <person name="Wing R.A."/>
            <person name="Palmer L.E."/>
            <person name="de la Bastide M."/>
            <person name="Spiegel L."/>
            <person name="Nascimento L."/>
            <person name="Zutavern T."/>
            <person name="O'Shaughnessy A."/>
            <person name="Dike S."/>
            <person name="Dedhia N."/>
            <person name="Preston R."/>
            <person name="Balija V."/>
            <person name="McCombie W.R."/>
            <person name="Chow T."/>
            <person name="Chen H."/>
            <person name="Chung M."/>
            <person name="Chen C."/>
            <person name="Shaw J."/>
            <person name="Wu H."/>
            <person name="Hsiao K."/>
            <person name="Chao Y."/>
            <person name="Chu M."/>
            <person name="Cheng C."/>
            <person name="Hour A."/>
            <person name="Lee P."/>
            <person name="Lin S."/>
            <person name="Lin Y."/>
            <person name="Liou J."/>
            <person name="Liu S."/>
            <person name="Hsing Y."/>
            <person name="Raghuvanshi S."/>
            <person name="Mohanty A."/>
            <person name="Bharti A.K."/>
            <person name="Gaur A."/>
            <person name="Gupta V."/>
            <person name="Kumar D."/>
            <person name="Ravi V."/>
            <person name="Vij S."/>
            <person name="Kapur A."/>
            <person name="Khurana P."/>
            <person name="Khurana P."/>
            <person name="Khurana J.P."/>
            <person name="Tyagi A.K."/>
            <person name="Gaikwad K."/>
            <person name="Singh A."/>
            <person name="Dalal V."/>
            <person name="Srivastava S."/>
            <person name="Dixit A."/>
            <person name="Pal A.K."/>
            <person name="Ghazi I.A."/>
            <person name="Yadav M."/>
            <person name="Pandit A."/>
            <person name="Bhargava A."/>
            <person name="Sureshbabu K."/>
            <person name="Batra K."/>
            <person name="Sharma T.R."/>
            <person name="Mohapatra T."/>
            <person name="Singh N.K."/>
            <person name="Messing J."/>
            <person name="Nelson A.B."/>
            <person name="Fuks G."/>
            <person name="Kavchok S."/>
            <person name="Keizer G."/>
            <person name="Linton E."/>
            <person name="Llaca V."/>
            <person name="Song R."/>
            <person name="Tanyolac B."/>
            <person name="Young S."/>
            <person name="Ho-Il K."/>
            <person name="Hahn J.H."/>
            <person name="Sangsakoo G."/>
            <person name="Vanavichit A."/>
            <person name="de Mattos Luiz.A.T."/>
            <person name="Zimmer P.D."/>
            <person name="Malone G."/>
            <person name="Dellagostin O."/>
            <person name="de Oliveira A.C."/>
            <person name="Bevan M."/>
            <person name="Bancroft I."/>
            <person name="Minx P."/>
            <person name="Cordum H."/>
            <person name="Wilson R."/>
            <person name="Cheng Z."/>
            <person name="Jin W."/>
            <person name="Jiang J."/>
            <person name="Leong S.A."/>
            <person name="Iwama H."/>
            <person name="Gojobori T."/>
            <person name="Itoh T."/>
            <person name="Niimura Y."/>
            <person name="Fujii Y."/>
            <person name="Habara T."/>
            <person name="Sakai H."/>
            <person name="Sato Y."/>
            <person name="Wilson G."/>
            <person name="Kumar K."/>
            <person name="McCouch S."/>
            <person name="Juretic N."/>
            <person name="Hoen D."/>
            <person name="Wright S."/>
            <person name="Bruskiewich R."/>
            <person name="Bureau T."/>
            <person name="Miyao A."/>
            <person name="Hirochika H."/>
            <person name="Nishikawa T."/>
            <person name="Kadowaki K."/>
            <person name="Sugiura M."/>
            <person name="Burr B."/>
            <person name="Sasaki T."/>
        </authorList>
    </citation>
    <scope>NUCLEOTIDE SEQUENCE [LARGE SCALE GENOMIC DNA]</scope>
    <source>
        <strain evidence="3">cv. Nipponbare</strain>
    </source>
</reference>